<feature type="region of interest" description="Disordered" evidence="1">
    <location>
        <begin position="586"/>
        <end position="616"/>
    </location>
</feature>
<dbReference type="InterPro" id="IPR027267">
    <property type="entry name" value="AH/BAR_dom_sf"/>
</dbReference>
<dbReference type="RefSeq" id="XP_051072400.1">
    <property type="nucleotide sequence ID" value="XM_051212244.1"/>
</dbReference>
<dbReference type="PROSITE" id="PS51338">
    <property type="entry name" value="IMD"/>
    <property type="match status" value="1"/>
</dbReference>
<feature type="region of interest" description="Disordered" evidence="1">
    <location>
        <begin position="1208"/>
        <end position="1244"/>
    </location>
</feature>
<dbReference type="InterPro" id="IPR013606">
    <property type="entry name" value="I-BAR_dom"/>
</dbReference>
<dbReference type="CTD" id="24594217"/>
<feature type="compositionally biased region" description="Polar residues" evidence="1">
    <location>
        <begin position="1107"/>
        <end position="1155"/>
    </location>
</feature>
<dbReference type="GO" id="GO:0005543">
    <property type="term" value="F:phospholipid binding"/>
    <property type="evidence" value="ECO:0007669"/>
    <property type="project" value="TreeGrafter"/>
</dbReference>
<dbReference type="PANTHER" id="PTHR15708">
    <property type="entry name" value="ACTIN BUNDLING/MISSING IN METASTASIS-RELATED"/>
    <property type="match status" value="1"/>
</dbReference>
<name>A0A922LSB6_SCHHA</name>
<reference evidence="3" key="2">
    <citation type="journal article" date="2019" name="Gigascience">
        <title>High-quality Schistosoma haematobium genome achieved by single-molecule and long-range sequencing.</title>
        <authorList>
            <person name="Stroehlein A.J."/>
            <person name="Korhonen P.K."/>
            <person name="Chong T.M."/>
            <person name="Lim Y.L."/>
            <person name="Chan K.G."/>
            <person name="Webster B."/>
            <person name="Rollinson D."/>
            <person name="Brindley P.J."/>
            <person name="Gasser R.B."/>
            <person name="Young N.D."/>
        </authorList>
    </citation>
    <scope>NUCLEOTIDE SEQUENCE</scope>
</reference>
<dbReference type="Pfam" id="PF08397">
    <property type="entry name" value="IMD"/>
    <property type="match status" value="2"/>
</dbReference>
<feature type="compositionally biased region" description="Low complexity" evidence="1">
    <location>
        <begin position="485"/>
        <end position="497"/>
    </location>
</feature>
<reference evidence="3" key="1">
    <citation type="journal article" date="2012" name="Nat. Genet.">
        <title>Whole-genome sequence of Schistosoma haematobium.</title>
        <authorList>
            <person name="Young N.D."/>
            <person name="Jex A.R."/>
            <person name="Li B."/>
            <person name="Liu S."/>
            <person name="Yang L."/>
            <person name="Xiong Z."/>
            <person name="Li Y."/>
            <person name="Cantacessi C."/>
            <person name="Hall R.S."/>
            <person name="Xu X."/>
            <person name="Chen F."/>
            <person name="Wu X."/>
            <person name="Zerlotini A."/>
            <person name="Oliveira G."/>
            <person name="Hofmann A."/>
            <person name="Zhang G."/>
            <person name="Fang X."/>
            <person name="Kang Y."/>
            <person name="Campbell B.E."/>
            <person name="Loukas A."/>
            <person name="Ranganathan S."/>
            <person name="Rollinson D."/>
            <person name="Rinaldi G."/>
            <person name="Brindley P.J."/>
            <person name="Yang H."/>
            <person name="Wang J."/>
            <person name="Wang J."/>
            <person name="Gasser R.B."/>
        </authorList>
    </citation>
    <scope>NUCLEOTIDE SEQUENCE</scope>
</reference>
<feature type="compositionally biased region" description="Low complexity" evidence="1">
    <location>
        <begin position="1214"/>
        <end position="1224"/>
    </location>
</feature>
<organism evidence="3 4">
    <name type="scientific">Schistosoma haematobium</name>
    <name type="common">Blood fluke</name>
    <dbReference type="NCBI Taxonomy" id="6185"/>
    <lineage>
        <taxon>Eukaryota</taxon>
        <taxon>Metazoa</taxon>
        <taxon>Spiralia</taxon>
        <taxon>Lophotrochozoa</taxon>
        <taxon>Platyhelminthes</taxon>
        <taxon>Trematoda</taxon>
        <taxon>Digenea</taxon>
        <taxon>Strigeidida</taxon>
        <taxon>Schistosomatoidea</taxon>
        <taxon>Schistosomatidae</taxon>
        <taxon>Schistosoma</taxon>
    </lineage>
</organism>
<dbReference type="InterPro" id="IPR030127">
    <property type="entry name" value="MTSS1/MTSS2"/>
</dbReference>
<reference evidence="3" key="3">
    <citation type="submission" date="2021-06" db="EMBL/GenBank/DDBJ databases">
        <title>Chromosome-level genome assembly for S. haematobium.</title>
        <authorList>
            <person name="Stroehlein A.J."/>
        </authorList>
    </citation>
    <scope>NUCLEOTIDE SEQUENCE</scope>
</reference>
<dbReference type="EMBL" id="AMPZ03000002">
    <property type="protein sequence ID" value="KAH9592394.1"/>
    <property type="molecule type" value="Genomic_DNA"/>
</dbReference>
<feature type="compositionally biased region" description="Low complexity" evidence="1">
    <location>
        <begin position="402"/>
        <end position="412"/>
    </location>
</feature>
<feature type="region of interest" description="Disordered" evidence="1">
    <location>
        <begin position="484"/>
        <end position="553"/>
    </location>
</feature>
<dbReference type="GeneID" id="24594217"/>
<dbReference type="GO" id="GO:0030031">
    <property type="term" value="P:cell projection assembly"/>
    <property type="evidence" value="ECO:0007669"/>
    <property type="project" value="TreeGrafter"/>
</dbReference>
<gene>
    <name evidence="3" type="primary">MTSS1_1</name>
    <name evidence="3" type="ORF">MS3_00004341</name>
</gene>
<reference evidence="3" key="4">
    <citation type="journal article" date="2022" name="PLoS Pathog.">
        <title>Chromosome-level genome of Schistosoma haematobium underpins genome-wide explorations of molecular variation.</title>
        <authorList>
            <person name="Stroehlein A.J."/>
            <person name="Korhonen P.K."/>
            <person name="Lee V.V."/>
            <person name="Ralph S.A."/>
            <person name="Mentink-Kane M."/>
            <person name="You H."/>
            <person name="McManus D.P."/>
            <person name="Tchuente L.T."/>
            <person name="Stothard J.R."/>
            <person name="Kaur P."/>
            <person name="Dudchenko O."/>
            <person name="Aiden E.L."/>
            <person name="Yang B."/>
            <person name="Yang H."/>
            <person name="Emery A.M."/>
            <person name="Webster B.L."/>
            <person name="Brindley P.J."/>
            <person name="Rollinson D."/>
            <person name="Chang B.C.H."/>
            <person name="Gasser R.B."/>
            <person name="Young N.D."/>
        </authorList>
    </citation>
    <scope>NUCLEOTIDE SEQUENCE</scope>
</reference>
<sequence length="1417" mass="154182">MDISQAHGGDVVNIANYLLNDLKNSYQIWEELISKCTKFHSALKVATQASSAFLDTFQKVADLATKTLGGSKEIGACLTRYCMRQKSLESKVKSMGNHLVTSLANPLNSKVDEWKRNLCQLEKDRTRQTKRVRAELKKALSEAQKWEKKAAKVGVTGGSGVGPGVGHGIIPPPKYICSNSESNAISLQTAKAAREVGIKKELVENTEKSAMRLLLLEERSRFCFFVSCLLPILECQSSMLHEIATMDELIKTLTKETEFPDQLVEDVESIVLRMGRRDFSASSRGSSKIMSVFVPDSGDKMNNINEVLGGLLMTNGNRSYVNSSDTESGRHGADMMSPYQICRDLETVGRCNSVCDSADISLCGASSHSGSGGSNCPSLLSPARGNVAHLGSRESSLISVDSAASGSGNANSTYSIGTSNTNIPHSDPGESQFKTLCRPGHYRAASNGDNDFPKNYLKNGFHHDKIDSYMVAKSMIAFSAQSQLTDSNNNDNNITTNGQDYALKRDDDNGVENIKRTDNESKLEMSTDDDDDDDDENHDDSNDDDGGEYVEVGSDSGNALAYLSNNPTSPSLSNSANQHFLLENYPSDTTTTTTTTAAGTTGNPPIPNSGRHTISSAYERGGHAPARASITALSFNPPVGKASSKDSGVDSSTVLYPKQAVPPPVYTNLIQLAHAAQRKFSMSQLPIVHSYENIDSTLDRLRYAKTDMTNCQQQFVHHQSSSRNSISTNPQQYHYTTNASPNTTNISNTNNCNWSASDSLNKLDLSDSAVSQSYHDEERKYANPSTVLKPQVDKLANSTSLSNSCHSSKNCLDTVSMSDATSTANSTSVVAGNNELHSYQRSGTDPFSMEMDELDQVMPVNNSNTMTLNRMFSKCLHNQPTGTLPSHQRSLSTRKHVSSVNSCFCVTNAAELPRYNEQNSFASCYHHNNESISESVVSVNCEQDFFTPQLYVQKKLVGEENRNKHSPCLSPSESNVEKILGNGIDHDDHPPPNHSLFVQQTSCSPINSSVSPSADNRSPPPIQPKPVHLKHHQAISQYHINRKTAPRMSRPCPPPRTCSTLSSLGCLAMTSGVSMPCDLNMPDPSPSSSLRCKISHYMNDDFYEGSSRGSSLTMASSTTNDSLPSSNGSPALTSYNANQNSTQRSFSSNPNPMTSNEQQILENKLHYATSVIKNQSQCSTTPGQVFNLLRQSTLASNQVCINNHQTNTDLQTIPGTTGVPNGNAPTPPPPAPPPPPPPPPPPLPMFLPVSPNNLSTPHPSLEETTCPKYSDYNETLATDLVSVETANLMSELSSQLQQLAARSNDVNFSQSTFKTRDIFHKESIKHDDFDLPPPPPPSMFTEQYCSDVVKLECSPIQTTNISCTSTTSIIANDNNNNNTDEVIDDDSNKNLSPFLLALKQSVKQRADRIAAENSTNN</sequence>
<evidence type="ECO:0000256" key="1">
    <source>
        <dbReference type="SAM" id="MobiDB-lite"/>
    </source>
</evidence>
<feature type="compositionally biased region" description="Low complexity" evidence="1">
    <location>
        <begin position="589"/>
        <end position="602"/>
    </location>
</feature>
<evidence type="ECO:0000313" key="3">
    <source>
        <dbReference type="EMBL" id="KAH9592394.1"/>
    </source>
</evidence>
<dbReference type="KEGG" id="shx:MS3_00004341"/>
<dbReference type="GO" id="GO:0015629">
    <property type="term" value="C:actin cytoskeleton"/>
    <property type="evidence" value="ECO:0007669"/>
    <property type="project" value="TreeGrafter"/>
</dbReference>
<feature type="compositionally biased region" description="Pro residues" evidence="1">
    <location>
        <begin position="1225"/>
        <end position="1244"/>
    </location>
</feature>
<dbReference type="PANTHER" id="PTHR15708:SF4">
    <property type="entry name" value="FI21477P1-RELATED"/>
    <property type="match status" value="1"/>
</dbReference>
<feature type="region of interest" description="Disordered" evidence="1">
    <location>
        <begin position="1005"/>
        <end position="1027"/>
    </location>
</feature>
<evidence type="ECO:0000313" key="4">
    <source>
        <dbReference type="Proteomes" id="UP000471633"/>
    </source>
</evidence>
<dbReference type="Gene3D" id="1.20.1270.60">
    <property type="entry name" value="Arfaptin homology (AH) domain/BAR domain"/>
    <property type="match status" value="1"/>
</dbReference>
<proteinExistence type="predicted"/>
<dbReference type="GO" id="GO:0009898">
    <property type="term" value="C:cytoplasmic side of plasma membrane"/>
    <property type="evidence" value="ECO:0007669"/>
    <property type="project" value="TreeGrafter"/>
</dbReference>
<feature type="region of interest" description="Disordered" evidence="1">
    <location>
        <begin position="402"/>
        <end position="434"/>
    </location>
</feature>
<protein>
    <submittedName>
        <fullName evidence="3">Metastasis suppressor protein 1</fullName>
    </submittedName>
</protein>
<dbReference type="GO" id="GO:0003779">
    <property type="term" value="F:actin binding"/>
    <property type="evidence" value="ECO:0007669"/>
    <property type="project" value="InterPro"/>
</dbReference>
<keyword evidence="4" id="KW-1185">Reference proteome</keyword>
<feature type="region of interest" description="Disordered" evidence="1">
    <location>
        <begin position="1106"/>
        <end position="1155"/>
    </location>
</feature>
<comment type="caution">
    <text evidence="3">The sequence shown here is derived from an EMBL/GenBank/DDBJ whole genome shotgun (WGS) entry which is preliminary data.</text>
</comment>
<dbReference type="Proteomes" id="UP000471633">
    <property type="component" value="Unassembled WGS sequence"/>
</dbReference>
<evidence type="ECO:0000259" key="2">
    <source>
        <dbReference type="PROSITE" id="PS51338"/>
    </source>
</evidence>
<accession>A0A922LSB6</accession>
<feature type="compositionally biased region" description="Polar residues" evidence="1">
    <location>
        <begin position="413"/>
        <end position="424"/>
    </location>
</feature>
<feature type="compositionally biased region" description="Polar residues" evidence="1">
    <location>
        <begin position="715"/>
        <end position="735"/>
    </location>
</feature>
<feature type="domain" description="IMD" evidence="2">
    <location>
        <begin position="1"/>
        <end position="95"/>
    </location>
</feature>
<feature type="compositionally biased region" description="Low complexity" evidence="1">
    <location>
        <begin position="736"/>
        <end position="745"/>
    </location>
</feature>
<dbReference type="SUPFAM" id="SSF103657">
    <property type="entry name" value="BAR/IMD domain-like"/>
    <property type="match status" value="1"/>
</dbReference>
<dbReference type="GO" id="GO:0007009">
    <property type="term" value="P:plasma membrane organization"/>
    <property type="evidence" value="ECO:0007669"/>
    <property type="project" value="InterPro"/>
</dbReference>
<feature type="compositionally biased region" description="Basic and acidic residues" evidence="1">
    <location>
        <begin position="502"/>
        <end position="525"/>
    </location>
</feature>
<feature type="compositionally biased region" description="Acidic residues" evidence="1">
    <location>
        <begin position="526"/>
        <end position="548"/>
    </location>
</feature>
<feature type="region of interest" description="Disordered" evidence="1">
    <location>
        <begin position="715"/>
        <end position="745"/>
    </location>
</feature>